<dbReference type="Pfam" id="PF00884">
    <property type="entry name" value="Sulfatase"/>
    <property type="match status" value="1"/>
</dbReference>
<dbReference type="Gene3D" id="3.40.720.10">
    <property type="entry name" value="Alkaline Phosphatase, subunit A"/>
    <property type="match status" value="2"/>
</dbReference>
<dbReference type="PANTHER" id="PTHR43751">
    <property type="entry name" value="SULFATASE"/>
    <property type="match status" value="1"/>
</dbReference>
<dbReference type="Pfam" id="PF11893">
    <property type="entry name" value="DUF3413"/>
    <property type="match status" value="1"/>
</dbReference>
<dbReference type="InterPro" id="IPR000917">
    <property type="entry name" value="Sulfatase_N"/>
</dbReference>
<keyword evidence="5" id="KW-1185">Reference proteome</keyword>
<dbReference type="InterPro" id="IPR052701">
    <property type="entry name" value="GAG_Ulvan_Degrading_Sulfatases"/>
</dbReference>
<organism evidence="4 5">
    <name type="scientific">[Haemophilus] felis</name>
    <dbReference type="NCBI Taxonomy" id="123822"/>
    <lineage>
        <taxon>Bacteria</taxon>
        <taxon>Pseudomonadati</taxon>
        <taxon>Pseudomonadota</taxon>
        <taxon>Gammaproteobacteria</taxon>
        <taxon>Pasteurellales</taxon>
        <taxon>Pasteurellaceae</taxon>
    </lineage>
</organism>
<dbReference type="PANTHER" id="PTHR43751:SF3">
    <property type="entry name" value="SULFATASE N-TERMINAL DOMAIN-CONTAINING PROTEIN"/>
    <property type="match status" value="1"/>
</dbReference>
<keyword evidence="1" id="KW-0472">Membrane</keyword>
<feature type="domain" description="Sulfatase N-terminal" evidence="2">
    <location>
        <begin position="421"/>
        <end position="491"/>
    </location>
</feature>
<proteinExistence type="predicted"/>
<dbReference type="PIRSF" id="PIRSF004950">
    <property type="entry name" value="Mmb_sulf_HI0842"/>
    <property type="match status" value="1"/>
</dbReference>
<dbReference type="InterPro" id="IPR017850">
    <property type="entry name" value="Alkaline_phosphatase_core_sf"/>
</dbReference>
<feature type="transmembrane region" description="Helical" evidence="1">
    <location>
        <begin position="92"/>
        <end position="114"/>
    </location>
</feature>
<feature type="transmembrane region" description="Helical" evidence="1">
    <location>
        <begin position="52"/>
        <end position="80"/>
    </location>
</feature>
<dbReference type="InterPro" id="IPR012159">
    <property type="entry name" value="YejM-like"/>
</dbReference>
<feature type="transmembrane region" description="Helical" evidence="1">
    <location>
        <begin position="134"/>
        <end position="153"/>
    </location>
</feature>
<keyword evidence="1" id="KW-0812">Transmembrane</keyword>
<sequence>MWWRNSKQFREETSKKISWGHWFALFNILWAITIGSRYAFIIDWPDTLFGKIYFFISLLGHFSFVIFTCYLLIIFPLSFLIKNERTFRGLTVIFSTIGLTLLLVDTEVFFRFNLHLSALVWNLLVNPDNGELSRVWQIFFAPMPIILLVQMLFSRWSWQKLRSLERQKWLRPVGIFFLCSFITAHLIYAWADAFIYRPITMQKSNFPLSYPMTARSFLEKHGFLDKEEYSQRIAEQGRLDALKLDYPKHPLVSTEQQNPNLIFITLSGLRSDAIVADKMPNLSAFAENATQYQKHYSSGNQENTGLMGLFYGLSATYLDSVLSHQTQSVLLQQLQQRKYQIGVFSSSENSTALFRQALFPQIKNTTRKLSNEQQTADFTKWLEQNKNSGKPLMGYLNLVIPTGLSEQDYLIQLDKIDQLLALTFPQIADTDIVIITASHGYIFANQNSLNNRFTEESIRVPLIISWNALMKGKVEGLTSHVDILPTLMKHAFKVNNPISDYSQGQDLLTEPQHNWALVANYRWNAIITADGTQYHIDKKGNYQKYNQRNQLESSNRPPLGLFLEVFNKERSFINK</sequence>
<dbReference type="InterPro" id="IPR024588">
    <property type="entry name" value="YejM_N"/>
</dbReference>
<dbReference type="OrthoDB" id="236686at2"/>
<dbReference type="EMBL" id="MUYB01000001">
    <property type="protein sequence ID" value="OOS07524.1"/>
    <property type="molecule type" value="Genomic_DNA"/>
</dbReference>
<protein>
    <recommendedName>
        <fullName evidence="6">DUF3413 domain-containing protein</fullName>
    </recommendedName>
</protein>
<keyword evidence="1" id="KW-1133">Transmembrane helix</keyword>
<comment type="caution">
    <text evidence="4">The sequence shown here is derived from an EMBL/GenBank/DDBJ whole genome shotgun (WGS) entry which is preliminary data.</text>
</comment>
<dbReference type="AlphaFoldDB" id="A0A1T0BBT1"/>
<dbReference type="STRING" id="123822.B0188_00130"/>
<accession>A0A1T0BBT1</accession>
<name>A0A1T0BBT1_9PAST</name>
<evidence type="ECO:0000259" key="3">
    <source>
        <dbReference type="Pfam" id="PF11893"/>
    </source>
</evidence>
<evidence type="ECO:0000313" key="5">
    <source>
        <dbReference type="Proteomes" id="UP000190023"/>
    </source>
</evidence>
<feature type="transmembrane region" description="Helical" evidence="1">
    <location>
        <begin position="21"/>
        <end position="40"/>
    </location>
</feature>
<evidence type="ECO:0000313" key="4">
    <source>
        <dbReference type="EMBL" id="OOS07524.1"/>
    </source>
</evidence>
<dbReference type="Proteomes" id="UP000190023">
    <property type="component" value="Unassembled WGS sequence"/>
</dbReference>
<gene>
    <name evidence="4" type="ORF">B0188_00130</name>
</gene>
<feature type="domain" description="Inner membrane protein YejM N-terminal" evidence="3">
    <location>
        <begin position="7"/>
        <end position="251"/>
    </location>
</feature>
<reference evidence="4 5" key="1">
    <citation type="submission" date="2017-02" db="EMBL/GenBank/DDBJ databases">
        <title>Draft genome sequence of Haemophilus felis CCUG 31170 type strain.</title>
        <authorList>
            <person name="Engstrom-Jakobsson H."/>
            <person name="Salva-Serra F."/>
            <person name="Thorell K."/>
            <person name="Gonzales-Siles L."/>
            <person name="Karlsson R."/>
            <person name="Boulund F."/>
            <person name="Engstrand L."/>
            <person name="Kristiansson E."/>
            <person name="Moore E."/>
        </authorList>
    </citation>
    <scope>NUCLEOTIDE SEQUENCE [LARGE SCALE GENOMIC DNA]</scope>
    <source>
        <strain evidence="4 5">CCUG 31170</strain>
    </source>
</reference>
<evidence type="ECO:0000259" key="2">
    <source>
        <dbReference type="Pfam" id="PF00884"/>
    </source>
</evidence>
<dbReference type="SUPFAM" id="SSF53649">
    <property type="entry name" value="Alkaline phosphatase-like"/>
    <property type="match status" value="1"/>
</dbReference>
<feature type="transmembrane region" description="Helical" evidence="1">
    <location>
        <begin position="173"/>
        <end position="191"/>
    </location>
</feature>
<evidence type="ECO:0000256" key="1">
    <source>
        <dbReference type="SAM" id="Phobius"/>
    </source>
</evidence>
<evidence type="ECO:0008006" key="6">
    <source>
        <dbReference type="Google" id="ProtNLM"/>
    </source>
</evidence>